<evidence type="ECO:0000313" key="5">
    <source>
        <dbReference type="Proteomes" id="UP000288096"/>
    </source>
</evidence>
<dbReference type="GO" id="GO:0004803">
    <property type="term" value="F:transposase activity"/>
    <property type="evidence" value="ECO:0007669"/>
    <property type="project" value="InterPro"/>
</dbReference>
<dbReference type="Proteomes" id="UP000288096">
    <property type="component" value="Unassembled WGS sequence"/>
</dbReference>
<dbReference type="GO" id="GO:0003677">
    <property type="term" value="F:DNA binding"/>
    <property type="evidence" value="ECO:0007669"/>
    <property type="project" value="InterPro"/>
</dbReference>
<dbReference type="AlphaFoldDB" id="A0A401FVH9"/>
<dbReference type="EMBL" id="BEXT01000001">
    <property type="protein sequence ID" value="GBC60976.1"/>
    <property type="molecule type" value="Genomic_DNA"/>
</dbReference>
<dbReference type="Pfam" id="PF01609">
    <property type="entry name" value="DDE_Tnp_1"/>
    <property type="match status" value="1"/>
</dbReference>
<organism evidence="2 5">
    <name type="scientific">Desulfonema ishimotonii</name>
    <dbReference type="NCBI Taxonomy" id="45657"/>
    <lineage>
        <taxon>Bacteria</taxon>
        <taxon>Pseudomonadati</taxon>
        <taxon>Thermodesulfobacteriota</taxon>
        <taxon>Desulfobacteria</taxon>
        <taxon>Desulfobacterales</taxon>
        <taxon>Desulfococcaceae</taxon>
        <taxon>Desulfonema</taxon>
    </lineage>
</organism>
<dbReference type="Gene3D" id="3.90.350.10">
    <property type="entry name" value="Transposase Inhibitor Protein From Tn5, Chain A, domain 1"/>
    <property type="match status" value="1"/>
</dbReference>
<protein>
    <recommendedName>
        <fullName evidence="1">Transposase IS4-like domain-containing protein</fullName>
    </recommendedName>
</protein>
<dbReference type="OrthoDB" id="6112254at2"/>
<keyword evidence="5" id="KW-1185">Reference proteome</keyword>
<evidence type="ECO:0000259" key="1">
    <source>
        <dbReference type="Pfam" id="PF01609"/>
    </source>
</evidence>
<name>A0A401FVH9_9BACT</name>
<dbReference type="SUPFAM" id="SSF53098">
    <property type="entry name" value="Ribonuclease H-like"/>
    <property type="match status" value="1"/>
</dbReference>
<feature type="domain" description="Transposase IS4-like" evidence="1">
    <location>
        <begin position="183"/>
        <end position="361"/>
    </location>
</feature>
<comment type="caution">
    <text evidence="2">The sequence shown here is derived from an EMBL/GenBank/DDBJ whole genome shotgun (WGS) entry which is preliminary data.</text>
</comment>
<reference evidence="5" key="1">
    <citation type="submission" date="2017-11" db="EMBL/GenBank/DDBJ databases">
        <authorList>
            <person name="Watanabe M."/>
            <person name="Kojima H."/>
        </authorList>
    </citation>
    <scope>NUCLEOTIDE SEQUENCE [LARGE SCALE GENOMIC DNA]</scope>
    <source>
        <strain evidence="5">Tokyo 01</strain>
    </source>
</reference>
<dbReference type="InterPro" id="IPR012337">
    <property type="entry name" value="RNaseH-like_sf"/>
</dbReference>
<accession>A0A401FVH9</accession>
<gene>
    <name evidence="2" type="ORF">DENIS_1936</name>
    <name evidence="3" type="ORF">DENIS_2224</name>
    <name evidence="4" type="ORF">DENIS_2717</name>
</gene>
<dbReference type="EMBL" id="BEXT01000001">
    <property type="protein sequence ID" value="GBC61755.1"/>
    <property type="molecule type" value="Genomic_DNA"/>
</dbReference>
<evidence type="ECO:0000313" key="4">
    <source>
        <dbReference type="EMBL" id="GBC61755.1"/>
    </source>
</evidence>
<evidence type="ECO:0000313" key="2">
    <source>
        <dbReference type="EMBL" id="GBC60976.1"/>
    </source>
</evidence>
<reference evidence="5" key="3">
    <citation type="submission" date="2019-01" db="EMBL/GenBank/DDBJ databases">
        <title>Genome sequence of Desulfonema ishimotonii strain Tokyo 01.</title>
        <authorList>
            <person name="Fukui M."/>
        </authorList>
    </citation>
    <scope>NUCLEOTIDE SEQUENCE [LARGE SCALE GENOMIC DNA]</scope>
    <source>
        <strain evidence="5">Tokyo 01</strain>
    </source>
</reference>
<dbReference type="InterPro" id="IPR002559">
    <property type="entry name" value="Transposase_11"/>
</dbReference>
<evidence type="ECO:0000313" key="3">
    <source>
        <dbReference type="EMBL" id="GBC61264.1"/>
    </source>
</evidence>
<dbReference type="EMBL" id="BEXT01000001">
    <property type="protein sequence ID" value="GBC61264.1"/>
    <property type="molecule type" value="Genomic_DNA"/>
</dbReference>
<sequence length="418" mass="49272">MRFHFFRDSILSKICVKLRLQFLFLWYLISLMTETRKHSLTFASGLSGIGIPSFSRFLCGNDKIIVHTMNDLSKKQARTYSRVINETERLPRKIFIMIDETLQKRSSLKSENVQRFNHGHGFVIGHQWTNIILFFSEKIIPLPPIPFYTKKYCRSKKMKYRTSHERLTEYLNNLNLEEYIGKHDGRDVVVLTDSGFDNKNIQKTILKKKWHFICALKSSRGVKSEAKYAKTRKSSDWDGVALFFRKYRKLPWSTIRIFTEGPKRKRKEFRVRHAEVFLKGTGKIITVCSEFKKKRDGRRRYFACSDLKVLPRQILIAYRLRWKIEIFHKHIKMHLGFEDISAKHFSSVVSHVHLVYTAYILLHSGLSGIGEDNDTIIEKQRKVKRILENRKIANFIHELTKIGGTRRLKDELKSALEA</sequence>
<reference evidence="2" key="2">
    <citation type="journal article" date="2019" name="Front. Microbiol.">
        <title>Genomic Characteristics of Desulfonema ishimotonii Tokyo 01T Implying Horizontal Gene Transfer Among Phylogenetically Dispersed Filamentous Gliding Bacteria.</title>
        <authorList>
            <person name="Watanabe M."/>
            <person name="Kojima H."/>
            <person name="Umezawa K."/>
            <person name="Fukui M."/>
        </authorList>
    </citation>
    <scope>NUCLEOTIDE SEQUENCE</scope>
    <source>
        <strain evidence="2">Tokyo 01</strain>
    </source>
</reference>
<dbReference type="GO" id="GO:0006313">
    <property type="term" value="P:DNA transposition"/>
    <property type="evidence" value="ECO:0007669"/>
    <property type="project" value="InterPro"/>
</dbReference>
<proteinExistence type="predicted"/>